<proteinExistence type="inferred from homology"/>
<reference evidence="11" key="1">
    <citation type="submission" date="2025-08" db="UniProtKB">
        <authorList>
            <consortium name="RefSeq"/>
        </authorList>
    </citation>
    <scope>IDENTIFICATION</scope>
</reference>
<dbReference type="AlphaFoldDB" id="A0A1U8B6G2"/>
<dbReference type="OMA" id="WITEEFR"/>
<name>A0A1U8B6G2_NELNU</name>
<keyword evidence="4" id="KW-0131">Cell cycle</keyword>
<dbReference type="InParanoid" id="A0A1U8B6G2"/>
<dbReference type="GO" id="GO:0000082">
    <property type="term" value="P:G1/S transition of mitotic cell cycle"/>
    <property type="evidence" value="ECO:0000318"/>
    <property type="project" value="GO_Central"/>
</dbReference>
<evidence type="ECO:0000256" key="7">
    <source>
        <dbReference type="SAM" id="SignalP"/>
    </source>
</evidence>
<feature type="chain" id="PRO_5010545608" evidence="7">
    <location>
        <begin position="19"/>
        <end position="390"/>
    </location>
</feature>
<feature type="region of interest" description="Disordered" evidence="6">
    <location>
        <begin position="89"/>
        <end position="109"/>
    </location>
</feature>
<dbReference type="FunCoup" id="A0A1U8B6G2">
    <property type="interactions" value="3458"/>
</dbReference>
<dbReference type="eggNOG" id="KOG0654">
    <property type="taxonomic scope" value="Eukaryota"/>
</dbReference>
<dbReference type="InterPro" id="IPR039361">
    <property type="entry name" value="Cyclin"/>
</dbReference>
<dbReference type="Pfam" id="PF00134">
    <property type="entry name" value="Cyclin_N"/>
    <property type="match status" value="1"/>
</dbReference>
<dbReference type="Proteomes" id="UP000189703">
    <property type="component" value="Unplaced"/>
</dbReference>
<dbReference type="KEGG" id="nnu:104607515"/>
<dbReference type="InterPro" id="IPR004367">
    <property type="entry name" value="Cyclin_C-dom"/>
</dbReference>
<dbReference type="GO" id="GO:0005634">
    <property type="term" value="C:nucleus"/>
    <property type="evidence" value="ECO:0000318"/>
    <property type="project" value="GO_Central"/>
</dbReference>
<protein>
    <submittedName>
        <fullName evidence="11">Cyclin-A3-1 isoform X1</fullName>
    </submittedName>
</protein>
<dbReference type="FunFam" id="1.10.472.10:FF:000013">
    <property type="entry name" value="Cyclin A1"/>
    <property type="match status" value="1"/>
</dbReference>
<feature type="signal peptide" evidence="7">
    <location>
        <begin position="1"/>
        <end position="18"/>
    </location>
</feature>
<gene>
    <name evidence="11" type="primary">LOC104607515</name>
</gene>
<dbReference type="PANTHER" id="PTHR10177">
    <property type="entry name" value="CYCLINS"/>
    <property type="match status" value="1"/>
</dbReference>
<dbReference type="InterPro" id="IPR046965">
    <property type="entry name" value="Cyclin_A/B-like"/>
</dbReference>
<evidence type="ECO:0000313" key="11">
    <source>
        <dbReference type="RefSeq" id="XP_010271477.1"/>
    </source>
</evidence>
<keyword evidence="2" id="KW-0132">Cell division</keyword>
<dbReference type="CDD" id="cd20562">
    <property type="entry name" value="CYCLIN_AtCycA_like_rpt1"/>
    <property type="match status" value="1"/>
</dbReference>
<feature type="compositionally biased region" description="Basic residues" evidence="6">
    <location>
        <begin position="89"/>
        <end position="99"/>
    </location>
</feature>
<evidence type="ECO:0000313" key="10">
    <source>
        <dbReference type="Proteomes" id="UP000189703"/>
    </source>
</evidence>
<dbReference type="SMART" id="SM00385">
    <property type="entry name" value="CYCLIN"/>
    <property type="match status" value="2"/>
</dbReference>
<comment type="similarity">
    <text evidence="1">Belongs to the cyclin family. Cyclin AB subfamily.</text>
</comment>
<dbReference type="OrthoDB" id="5590282at2759"/>
<evidence type="ECO:0000256" key="5">
    <source>
        <dbReference type="RuleBase" id="RU000383"/>
    </source>
</evidence>
<evidence type="ECO:0000256" key="3">
    <source>
        <dbReference type="ARBA" id="ARBA00023127"/>
    </source>
</evidence>
<evidence type="ECO:0000259" key="9">
    <source>
        <dbReference type="SMART" id="SM01332"/>
    </source>
</evidence>
<dbReference type="PROSITE" id="PS00292">
    <property type="entry name" value="CYCLINS"/>
    <property type="match status" value="1"/>
</dbReference>
<feature type="domain" description="Cyclin-like" evidence="8">
    <location>
        <begin position="258"/>
        <end position="346"/>
    </location>
</feature>
<keyword evidence="10" id="KW-1185">Reference proteome</keyword>
<organism evidence="10 11">
    <name type="scientific">Nelumbo nucifera</name>
    <name type="common">Sacred lotus</name>
    <dbReference type="NCBI Taxonomy" id="4432"/>
    <lineage>
        <taxon>Eukaryota</taxon>
        <taxon>Viridiplantae</taxon>
        <taxon>Streptophyta</taxon>
        <taxon>Embryophyta</taxon>
        <taxon>Tracheophyta</taxon>
        <taxon>Spermatophyta</taxon>
        <taxon>Magnoliopsida</taxon>
        <taxon>Proteales</taxon>
        <taxon>Nelumbonaceae</taxon>
        <taxon>Nelumbo</taxon>
    </lineage>
</organism>
<dbReference type="SMART" id="SM01332">
    <property type="entry name" value="Cyclin_C"/>
    <property type="match status" value="1"/>
</dbReference>
<dbReference type="Gene3D" id="1.10.472.10">
    <property type="entry name" value="Cyclin-like"/>
    <property type="match status" value="2"/>
</dbReference>
<dbReference type="GO" id="GO:0005737">
    <property type="term" value="C:cytoplasm"/>
    <property type="evidence" value="ECO:0000318"/>
    <property type="project" value="GO_Central"/>
</dbReference>
<dbReference type="InterPro" id="IPR006671">
    <property type="entry name" value="Cyclin_N"/>
</dbReference>
<feature type="domain" description="Cyclin-like" evidence="8">
    <location>
        <begin position="161"/>
        <end position="245"/>
    </location>
</feature>
<dbReference type="GO" id="GO:0051301">
    <property type="term" value="P:cell division"/>
    <property type="evidence" value="ECO:0007669"/>
    <property type="project" value="UniProtKB-KW"/>
</dbReference>
<dbReference type="Pfam" id="PF02984">
    <property type="entry name" value="Cyclin_C"/>
    <property type="match status" value="1"/>
</dbReference>
<dbReference type="GO" id="GO:0000307">
    <property type="term" value="C:cyclin-dependent protein kinase holoenzyme complex"/>
    <property type="evidence" value="ECO:0000318"/>
    <property type="project" value="GO_Central"/>
</dbReference>
<dbReference type="GO" id="GO:0016538">
    <property type="term" value="F:cyclin-dependent protein serine/threonine kinase regulator activity"/>
    <property type="evidence" value="ECO:0000318"/>
    <property type="project" value="GO_Central"/>
</dbReference>
<keyword evidence="7" id="KW-0732">Signal</keyword>
<dbReference type="PIRSF" id="PIRSF001771">
    <property type="entry name" value="Cyclin_A_B_D_E"/>
    <property type="match status" value="1"/>
</dbReference>
<dbReference type="InterPro" id="IPR036915">
    <property type="entry name" value="Cyclin-like_sf"/>
</dbReference>
<feature type="domain" description="Cyclin C-terminal" evidence="9">
    <location>
        <begin position="254"/>
        <end position="377"/>
    </location>
</feature>
<evidence type="ECO:0000256" key="6">
    <source>
        <dbReference type="SAM" id="MobiDB-lite"/>
    </source>
</evidence>
<evidence type="ECO:0000259" key="8">
    <source>
        <dbReference type="SMART" id="SM00385"/>
    </source>
</evidence>
<evidence type="ECO:0000256" key="1">
    <source>
        <dbReference type="ARBA" id="ARBA00006955"/>
    </source>
</evidence>
<dbReference type="SUPFAM" id="SSF47954">
    <property type="entry name" value="Cyclin-like"/>
    <property type="match status" value="2"/>
</dbReference>
<dbReference type="FunFam" id="1.10.472.10:FF:000167">
    <property type="entry name" value="Mitotic cyclin 6"/>
    <property type="match status" value="1"/>
</dbReference>
<sequence length="390" mass="44655">MNSPFSLSFSTTLRICQALILTLSSSRPTTMADQENCMRITRAAKKRAAAAMAAAQSIQFPANKKRVVLGELTNLSNVVSVQTSGLERRKSKGRLKKKEQKPVVPDIDTDSDDPQMCAHYAYDIYEYLRTMEMEEKRRPLPDYIEKIQKDITANMRGILVDWLVEVAEEYKLVPDTLYLTVSYIDRFLSSHALNRQRLQLLGVSCMLIASKYEEISPPHVEDFCYITDNTYTKEEVVKMESDVLNLLKFEMGNPTIKTFLRRFTRAAQEDKKFPNLQLEFLGCYLAELSLLDCSCLRFLPSLVAASVVFLSRFTIQPKMHPWNSTLQHYSGYKPSDLKDCVIAIQDLQLNRRGGSLIAVKDKYKQHKFKCVATLSSPPEIPTHYFEDIKE</sequence>
<evidence type="ECO:0000256" key="2">
    <source>
        <dbReference type="ARBA" id="ARBA00022618"/>
    </source>
</evidence>
<dbReference type="CDD" id="cd20506">
    <property type="entry name" value="CYCLIN_AtCycA-like_rpt2"/>
    <property type="match status" value="1"/>
</dbReference>
<keyword evidence="3 5" id="KW-0195">Cyclin</keyword>
<dbReference type="STRING" id="4432.A0A1U8B6G2"/>
<dbReference type="InterPro" id="IPR013763">
    <property type="entry name" value="Cyclin-like_dom"/>
</dbReference>
<evidence type="ECO:0000256" key="4">
    <source>
        <dbReference type="ARBA" id="ARBA00023306"/>
    </source>
</evidence>
<dbReference type="InterPro" id="IPR048258">
    <property type="entry name" value="Cyclins_cyclin-box"/>
</dbReference>
<accession>A0A1U8B6G2</accession>
<dbReference type="RefSeq" id="XP_010271477.1">
    <property type="nucleotide sequence ID" value="XM_010273175.2"/>
</dbReference>
<dbReference type="GeneID" id="104607515"/>